<dbReference type="Gene3D" id="3.30.70.270">
    <property type="match status" value="1"/>
</dbReference>
<dbReference type="InterPro" id="IPR043128">
    <property type="entry name" value="Rev_trsase/Diguanyl_cyclase"/>
</dbReference>
<dbReference type="CDD" id="cd01647">
    <property type="entry name" value="RT_LTR"/>
    <property type="match status" value="1"/>
</dbReference>
<evidence type="ECO:0000313" key="2">
    <source>
        <dbReference type="EMBL" id="KAH7575575.1"/>
    </source>
</evidence>
<dbReference type="InterPro" id="IPR000477">
    <property type="entry name" value="RT_dom"/>
</dbReference>
<organism evidence="2 3">
    <name type="scientific">Xanthoceras sorbifolium</name>
    <dbReference type="NCBI Taxonomy" id="99658"/>
    <lineage>
        <taxon>Eukaryota</taxon>
        <taxon>Viridiplantae</taxon>
        <taxon>Streptophyta</taxon>
        <taxon>Embryophyta</taxon>
        <taxon>Tracheophyta</taxon>
        <taxon>Spermatophyta</taxon>
        <taxon>Magnoliopsida</taxon>
        <taxon>eudicotyledons</taxon>
        <taxon>Gunneridae</taxon>
        <taxon>Pentapetalae</taxon>
        <taxon>rosids</taxon>
        <taxon>malvids</taxon>
        <taxon>Sapindales</taxon>
        <taxon>Sapindaceae</taxon>
        <taxon>Xanthoceroideae</taxon>
        <taxon>Xanthoceras</taxon>
    </lineage>
</organism>
<protein>
    <recommendedName>
        <fullName evidence="1">Reverse transcriptase domain-containing protein</fullName>
    </recommendedName>
</protein>
<reference evidence="2 3" key="1">
    <citation type="submission" date="2021-02" db="EMBL/GenBank/DDBJ databases">
        <title>Plant Genome Project.</title>
        <authorList>
            <person name="Zhang R.-G."/>
        </authorList>
    </citation>
    <scope>NUCLEOTIDE SEQUENCE [LARGE SCALE GENOMIC DNA]</scope>
    <source>
        <tissue evidence="2">Leaves</tissue>
    </source>
</reference>
<gene>
    <name evidence="2" type="ORF">JRO89_XS02G0153000</name>
</gene>
<name>A0ABQ8IGC1_9ROSI</name>
<dbReference type="Pfam" id="PF00078">
    <property type="entry name" value="RVT_1"/>
    <property type="match status" value="1"/>
</dbReference>
<dbReference type="PANTHER" id="PTHR24559">
    <property type="entry name" value="TRANSPOSON TY3-I GAG-POL POLYPROTEIN"/>
    <property type="match status" value="1"/>
</dbReference>
<dbReference type="PANTHER" id="PTHR24559:SF431">
    <property type="entry name" value="RNA-DIRECTED DNA POLYMERASE HOMOLOG"/>
    <property type="match status" value="1"/>
</dbReference>
<dbReference type="InterPro" id="IPR043502">
    <property type="entry name" value="DNA/RNA_pol_sf"/>
</dbReference>
<proteinExistence type="predicted"/>
<accession>A0ABQ8IGC1</accession>
<dbReference type="Proteomes" id="UP000827721">
    <property type="component" value="Unassembled WGS sequence"/>
</dbReference>
<dbReference type="SUPFAM" id="SSF56672">
    <property type="entry name" value="DNA/RNA polymerases"/>
    <property type="match status" value="1"/>
</dbReference>
<keyword evidence="3" id="KW-1185">Reference proteome</keyword>
<evidence type="ECO:0000259" key="1">
    <source>
        <dbReference type="Pfam" id="PF00078"/>
    </source>
</evidence>
<evidence type="ECO:0000313" key="3">
    <source>
        <dbReference type="Proteomes" id="UP000827721"/>
    </source>
</evidence>
<feature type="domain" description="Reverse transcriptase" evidence="1">
    <location>
        <begin position="64"/>
        <end position="197"/>
    </location>
</feature>
<sequence>MGIYPNVMVHELRVDPDVKPVRQKRRKFAPERNKVINNEIQKLIDIGSVKEVHYPNWLTNVVFIRKKNGKWRVCIDFIDLIKACPKDSFPLPHIDMMVDATAGHKLLSFMDAFSGYNQILMHPDDQEEIAFVTEHDIFCYKVMPFGLKNARATYQRLVNKMFREMLGLTMEVYIDDMLFKSLQVERHLENLQQAFDTL</sequence>
<dbReference type="Gene3D" id="3.10.10.10">
    <property type="entry name" value="HIV Type 1 Reverse Transcriptase, subunit A, domain 1"/>
    <property type="match status" value="1"/>
</dbReference>
<comment type="caution">
    <text evidence="2">The sequence shown here is derived from an EMBL/GenBank/DDBJ whole genome shotgun (WGS) entry which is preliminary data.</text>
</comment>
<dbReference type="InterPro" id="IPR053134">
    <property type="entry name" value="RNA-dir_DNA_polymerase"/>
</dbReference>
<dbReference type="EMBL" id="JAFEMO010000002">
    <property type="protein sequence ID" value="KAH7575575.1"/>
    <property type="molecule type" value="Genomic_DNA"/>
</dbReference>